<protein>
    <submittedName>
        <fullName evidence="2">Uncharacterized protein</fullName>
    </submittedName>
</protein>
<dbReference type="Proteomes" id="UP000887577">
    <property type="component" value="Unplaced"/>
</dbReference>
<accession>A0A914YW80</accession>
<organism evidence="1 2">
    <name type="scientific">Panagrolaimus superbus</name>
    <dbReference type="NCBI Taxonomy" id="310955"/>
    <lineage>
        <taxon>Eukaryota</taxon>
        <taxon>Metazoa</taxon>
        <taxon>Ecdysozoa</taxon>
        <taxon>Nematoda</taxon>
        <taxon>Chromadorea</taxon>
        <taxon>Rhabditida</taxon>
        <taxon>Tylenchina</taxon>
        <taxon>Panagrolaimomorpha</taxon>
        <taxon>Panagrolaimoidea</taxon>
        <taxon>Panagrolaimidae</taxon>
        <taxon>Panagrolaimus</taxon>
    </lineage>
</organism>
<name>A0A914YW80_9BILA</name>
<evidence type="ECO:0000313" key="1">
    <source>
        <dbReference type="Proteomes" id="UP000887577"/>
    </source>
</evidence>
<keyword evidence="1" id="KW-1185">Reference proteome</keyword>
<dbReference type="AlphaFoldDB" id="A0A914YW80"/>
<evidence type="ECO:0000313" key="2">
    <source>
        <dbReference type="WBParaSite" id="PSU_v2.g3915.t1"/>
    </source>
</evidence>
<dbReference type="WBParaSite" id="PSU_v2.g3915.t1">
    <property type="protein sequence ID" value="PSU_v2.g3915.t1"/>
    <property type="gene ID" value="PSU_v2.g3915"/>
</dbReference>
<sequence>MQPMNFSVIAQDAVNYVAVASGHKLYIKQHHLLPSLDATINQSLAQGQLAKYPYTRSLVSSHFIGPGRHDYNTSLFTDYVPKRVFVALVDASAFKGAPLLSPFDFKPFGLDRIHVSVNNKIVPTYPYDLGRKEFARAFKDLTDNTTNTGLTYQKYLTHSCIFAFDFQHYHSDKAIDPQQTGTTALSLKFASAVPTSGIQAIVYSEFDSIISFDFARNNTTALPV</sequence>
<reference evidence="2" key="1">
    <citation type="submission" date="2022-11" db="UniProtKB">
        <authorList>
            <consortium name="WormBaseParasite"/>
        </authorList>
    </citation>
    <scope>IDENTIFICATION</scope>
</reference>
<proteinExistence type="predicted"/>